<name>A0A9I9EEX1_CUCME</name>
<dbReference type="Gramene" id="MELO3C032844.2.1">
    <property type="protein sequence ID" value="MELO3C032844.2.1"/>
    <property type="gene ID" value="MELO3C032844.2"/>
</dbReference>
<evidence type="ECO:0000313" key="1">
    <source>
        <dbReference type="EnsemblPlants" id="MELO3C032844.2.1"/>
    </source>
</evidence>
<dbReference type="AlphaFoldDB" id="A0A9I9EEX1"/>
<sequence>MKKKKKKKKMEDRISILPNCLLHKILCFLNTQQDDIPRSSLSGISYHNLKHLRLKTKADQRGDHICSRIQHEETWGHCAFTKVAKASSPLIGHSLFDLSLVSFMLIQMMDP</sequence>
<dbReference type="EnsemblPlants" id="MELO3C032844.2.1">
    <property type="protein sequence ID" value="MELO3C032844.2.1"/>
    <property type="gene ID" value="MELO3C032844.2"/>
</dbReference>
<proteinExistence type="predicted"/>
<reference evidence="1" key="1">
    <citation type="submission" date="2023-03" db="UniProtKB">
        <authorList>
            <consortium name="EnsemblPlants"/>
        </authorList>
    </citation>
    <scope>IDENTIFICATION</scope>
</reference>
<accession>A0A9I9EEX1</accession>
<organism evidence="1">
    <name type="scientific">Cucumis melo</name>
    <name type="common">Muskmelon</name>
    <dbReference type="NCBI Taxonomy" id="3656"/>
    <lineage>
        <taxon>Eukaryota</taxon>
        <taxon>Viridiplantae</taxon>
        <taxon>Streptophyta</taxon>
        <taxon>Embryophyta</taxon>
        <taxon>Tracheophyta</taxon>
        <taxon>Spermatophyta</taxon>
        <taxon>Magnoliopsida</taxon>
        <taxon>eudicotyledons</taxon>
        <taxon>Gunneridae</taxon>
        <taxon>Pentapetalae</taxon>
        <taxon>rosids</taxon>
        <taxon>fabids</taxon>
        <taxon>Cucurbitales</taxon>
        <taxon>Cucurbitaceae</taxon>
        <taxon>Benincaseae</taxon>
        <taxon>Cucumis</taxon>
    </lineage>
</organism>
<protein>
    <recommendedName>
        <fullName evidence="2">F-box protein</fullName>
    </recommendedName>
</protein>
<evidence type="ECO:0008006" key="2">
    <source>
        <dbReference type="Google" id="ProtNLM"/>
    </source>
</evidence>